<comment type="caution">
    <text evidence="2">The sequence shown here is derived from an EMBL/GenBank/DDBJ whole genome shotgun (WGS) entry which is preliminary data.</text>
</comment>
<dbReference type="InterPro" id="IPR050128">
    <property type="entry name" value="Sulfate_adenylyltrnsfr_sub2"/>
</dbReference>
<protein>
    <recommendedName>
        <fullName evidence="1">Phosphoadenosine phosphosulphate reductase domain-containing protein</fullName>
    </recommendedName>
</protein>
<dbReference type="AlphaFoldDB" id="X1RZJ3"/>
<gene>
    <name evidence="2" type="ORF">S12H4_03930</name>
</gene>
<dbReference type="Gene3D" id="3.40.50.620">
    <property type="entry name" value="HUPs"/>
    <property type="match status" value="1"/>
</dbReference>
<dbReference type="InterPro" id="IPR014729">
    <property type="entry name" value="Rossmann-like_a/b/a_fold"/>
</dbReference>
<feature type="domain" description="Phosphoadenosine phosphosulphate reductase" evidence="1">
    <location>
        <begin position="6"/>
        <end position="186"/>
    </location>
</feature>
<dbReference type="SUPFAM" id="SSF52402">
    <property type="entry name" value="Adenine nucleotide alpha hydrolases-like"/>
    <property type="match status" value="1"/>
</dbReference>
<dbReference type="EMBL" id="BARW01001156">
    <property type="protein sequence ID" value="GAI72346.1"/>
    <property type="molecule type" value="Genomic_DNA"/>
</dbReference>
<sequence>MDKRKVIVNFSGGKDSTVAILEALKKYPKDEIILCYQDTGAEYLETESHVKKVAELFELPLVILRRHEDFWELAQRLNHFPTPQMRNCTLYLKVREVNKWIRANRQRLGSEIIIVSGIRGEESLHRSKLPEWGIHETTLKDGSFVAKAWLPCLHLKEKEVYDIIRSEGLPIHPCYEFSQRCNCWGCIFAPNHVVRDYARVHPDLYEKACLIEDEIKHKWKEGFGFNDLMKQGRLF</sequence>
<dbReference type="GO" id="GO:0003824">
    <property type="term" value="F:catalytic activity"/>
    <property type="evidence" value="ECO:0007669"/>
    <property type="project" value="InterPro"/>
</dbReference>
<proteinExistence type="predicted"/>
<accession>X1RZJ3</accession>
<evidence type="ECO:0000259" key="1">
    <source>
        <dbReference type="Pfam" id="PF01507"/>
    </source>
</evidence>
<evidence type="ECO:0000313" key="2">
    <source>
        <dbReference type="EMBL" id="GAI72346.1"/>
    </source>
</evidence>
<dbReference type="PANTHER" id="PTHR43196">
    <property type="entry name" value="SULFATE ADENYLYLTRANSFERASE SUBUNIT 2"/>
    <property type="match status" value="1"/>
</dbReference>
<dbReference type="Pfam" id="PF01507">
    <property type="entry name" value="PAPS_reduct"/>
    <property type="match status" value="1"/>
</dbReference>
<dbReference type="PANTHER" id="PTHR43196:SF2">
    <property type="entry name" value="PHOSPHOADENOSINE PHOSPHOSULFATE REDUCTASE"/>
    <property type="match status" value="1"/>
</dbReference>
<name>X1RZJ3_9ZZZZ</name>
<reference evidence="2" key="1">
    <citation type="journal article" date="2014" name="Front. Microbiol.">
        <title>High frequency of phylogenetically diverse reductive dehalogenase-homologous genes in deep subseafloor sedimentary metagenomes.</title>
        <authorList>
            <person name="Kawai M."/>
            <person name="Futagami T."/>
            <person name="Toyoda A."/>
            <person name="Takaki Y."/>
            <person name="Nishi S."/>
            <person name="Hori S."/>
            <person name="Arai W."/>
            <person name="Tsubouchi T."/>
            <person name="Morono Y."/>
            <person name="Uchiyama I."/>
            <person name="Ito T."/>
            <person name="Fujiyama A."/>
            <person name="Inagaki F."/>
            <person name="Takami H."/>
        </authorList>
    </citation>
    <scope>NUCLEOTIDE SEQUENCE</scope>
    <source>
        <strain evidence="2">Expedition CK06-06</strain>
    </source>
</reference>
<dbReference type="InterPro" id="IPR002500">
    <property type="entry name" value="PAPS_reduct_dom"/>
</dbReference>
<organism evidence="2">
    <name type="scientific">marine sediment metagenome</name>
    <dbReference type="NCBI Taxonomy" id="412755"/>
    <lineage>
        <taxon>unclassified sequences</taxon>
        <taxon>metagenomes</taxon>
        <taxon>ecological metagenomes</taxon>
    </lineage>
</organism>